<proteinExistence type="predicted"/>
<accession>A0A2P4PDY6</accession>
<dbReference type="EMBL" id="AUPC02000262">
    <property type="protein sequence ID" value="POG63595.1"/>
    <property type="molecule type" value="Genomic_DNA"/>
</dbReference>
<dbReference type="PANTHER" id="PTHR19446">
    <property type="entry name" value="REVERSE TRANSCRIPTASES"/>
    <property type="match status" value="1"/>
</dbReference>
<organism evidence="1 2">
    <name type="scientific">Rhizophagus irregularis (strain DAOM 181602 / DAOM 197198 / MUCL 43194)</name>
    <name type="common">Arbuscular mycorrhizal fungus</name>
    <name type="synonym">Glomus intraradices</name>
    <dbReference type="NCBI Taxonomy" id="747089"/>
    <lineage>
        <taxon>Eukaryota</taxon>
        <taxon>Fungi</taxon>
        <taxon>Fungi incertae sedis</taxon>
        <taxon>Mucoromycota</taxon>
        <taxon>Glomeromycotina</taxon>
        <taxon>Glomeromycetes</taxon>
        <taxon>Glomerales</taxon>
        <taxon>Glomeraceae</taxon>
        <taxon>Rhizophagus</taxon>
    </lineage>
</organism>
<dbReference type="AlphaFoldDB" id="A0A2P4PDY6"/>
<comment type="caution">
    <text evidence="1">The sequence shown here is derived from an EMBL/GenBank/DDBJ whole genome shotgun (WGS) entry which is preliminary data.</text>
</comment>
<dbReference type="VEuPathDB" id="FungiDB:RhiirFUN_008176"/>
<dbReference type="Proteomes" id="UP000018888">
    <property type="component" value="Unassembled WGS sequence"/>
</dbReference>
<evidence type="ECO:0008006" key="3">
    <source>
        <dbReference type="Google" id="ProtNLM"/>
    </source>
</evidence>
<keyword evidence="2" id="KW-1185">Reference proteome</keyword>
<name>A0A2P4PDY6_RHIID</name>
<sequence length="291" mass="34648">MNTTNKNLIRQIFDFDNTEEKDLLNFQDDLKKVAISFNLNGSIEEKWSFFKNNLLKIKQQHIRSKEIIKLSFERLALNWKHYNNYLKHLVKRHSIDEVNSTYLLLQHRLSRFLIGQYVKELNEIYDNKHCADLADNQRRMIDNITENEMKKIFIDRVLIDNEYGNSILVTDENKIKDITKDYFQNAADSKNRTIEDLQEWSDEYEPIRSINELIYNNCLEPITDDEWNIVIKDLPIKKAVGPTGIAYDEIKKALLEFNQLLRNIIDEVLRTQIMPKDWKLANIYLIPKPKP</sequence>
<evidence type="ECO:0000313" key="2">
    <source>
        <dbReference type="Proteomes" id="UP000018888"/>
    </source>
</evidence>
<reference evidence="1 2" key="2">
    <citation type="journal article" date="2018" name="New Phytol.">
        <title>High intraspecific genome diversity in the model arbuscular mycorrhizal symbiont Rhizophagus irregularis.</title>
        <authorList>
            <person name="Chen E.C.H."/>
            <person name="Morin E."/>
            <person name="Beaudet D."/>
            <person name="Noel J."/>
            <person name="Yildirir G."/>
            <person name="Ndikumana S."/>
            <person name="Charron P."/>
            <person name="St-Onge C."/>
            <person name="Giorgi J."/>
            <person name="Kruger M."/>
            <person name="Marton T."/>
            <person name="Ropars J."/>
            <person name="Grigoriev I.V."/>
            <person name="Hainaut M."/>
            <person name="Henrissat B."/>
            <person name="Roux C."/>
            <person name="Martin F."/>
            <person name="Corradi N."/>
        </authorList>
    </citation>
    <scope>NUCLEOTIDE SEQUENCE [LARGE SCALE GENOMIC DNA]</scope>
    <source>
        <strain evidence="1 2">DAOM 197198</strain>
    </source>
</reference>
<protein>
    <recommendedName>
        <fullName evidence="3">Reverse transcriptase</fullName>
    </recommendedName>
</protein>
<gene>
    <name evidence="1" type="ORF">GLOIN_2v1783872</name>
</gene>
<reference evidence="1 2" key="1">
    <citation type="journal article" date="2013" name="Proc. Natl. Acad. Sci. U.S.A.">
        <title>Genome of an arbuscular mycorrhizal fungus provides insight into the oldest plant symbiosis.</title>
        <authorList>
            <person name="Tisserant E."/>
            <person name="Malbreil M."/>
            <person name="Kuo A."/>
            <person name="Kohler A."/>
            <person name="Symeonidi A."/>
            <person name="Balestrini R."/>
            <person name="Charron P."/>
            <person name="Duensing N."/>
            <person name="Frei Dit Frey N."/>
            <person name="Gianinazzi-Pearson V."/>
            <person name="Gilbert L.B."/>
            <person name="Handa Y."/>
            <person name="Herr J.R."/>
            <person name="Hijri M."/>
            <person name="Koul R."/>
            <person name="Kawaguchi M."/>
            <person name="Krajinski F."/>
            <person name="Lammers P.J."/>
            <person name="Masclaux F.G."/>
            <person name="Murat C."/>
            <person name="Morin E."/>
            <person name="Ndikumana S."/>
            <person name="Pagni M."/>
            <person name="Petitpierre D."/>
            <person name="Requena N."/>
            <person name="Rosikiewicz P."/>
            <person name="Riley R."/>
            <person name="Saito K."/>
            <person name="San Clemente H."/>
            <person name="Shapiro H."/>
            <person name="van Tuinen D."/>
            <person name="Becard G."/>
            <person name="Bonfante P."/>
            <person name="Paszkowski U."/>
            <person name="Shachar-Hill Y.Y."/>
            <person name="Tuskan G.A."/>
            <person name="Young P.W."/>
            <person name="Sanders I.R."/>
            <person name="Henrissat B."/>
            <person name="Rensing S.A."/>
            <person name="Grigoriev I.V."/>
            <person name="Corradi N."/>
            <person name="Roux C."/>
            <person name="Martin F."/>
        </authorList>
    </citation>
    <scope>NUCLEOTIDE SEQUENCE [LARGE SCALE GENOMIC DNA]</scope>
    <source>
        <strain evidence="1 2">DAOM 197198</strain>
    </source>
</reference>
<evidence type="ECO:0000313" key="1">
    <source>
        <dbReference type="EMBL" id="POG63595.1"/>
    </source>
</evidence>